<keyword evidence="2" id="KW-0511">Multifunctional enzyme</keyword>
<dbReference type="HAMAP" id="MF_01401">
    <property type="entry name" value="MsrA"/>
    <property type="match status" value="1"/>
</dbReference>
<comment type="similarity">
    <text evidence="7">Belongs to the MsrB Met sulfoxide reductase family.</text>
</comment>
<comment type="catalytic activity">
    <reaction evidence="4 8">
        <text>L-methionyl-[protein] + [thioredoxin]-disulfide + H2O = L-methionyl-(S)-S-oxide-[protein] + [thioredoxin]-dithiol</text>
        <dbReference type="Rhea" id="RHEA:14217"/>
        <dbReference type="Rhea" id="RHEA-COMP:10698"/>
        <dbReference type="Rhea" id="RHEA-COMP:10700"/>
        <dbReference type="Rhea" id="RHEA-COMP:12313"/>
        <dbReference type="Rhea" id="RHEA-COMP:12315"/>
        <dbReference type="ChEBI" id="CHEBI:15377"/>
        <dbReference type="ChEBI" id="CHEBI:16044"/>
        <dbReference type="ChEBI" id="CHEBI:29950"/>
        <dbReference type="ChEBI" id="CHEBI:44120"/>
        <dbReference type="ChEBI" id="CHEBI:50058"/>
        <dbReference type="EC" id="1.8.4.11"/>
    </reaction>
</comment>
<protein>
    <recommendedName>
        <fullName evidence="7 8">Multifunctional fusion protein</fullName>
    </recommendedName>
    <domain>
        <recommendedName>
            <fullName evidence="8">Peptide methionine sulfoxide reductase MsrA</fullName>
            <shortName evidence="8">Protein-methionine-S-oxide reductase</shortName>
            <ecNumber evidence="8">1.8.4.11</ecNumber>
        </recommendedName>
        <alternativeName>
            <fullName evidence="8">Peptide-methionine (S)-S-oxide reductase</fullName>
            <shortName evidence="8">Peptide Met(O) reductase</shortName>
        </alternativeName>
    </domain>
    <domain>
        <recommendedName>
            <fullName evidence="7">Peptide methionine sulfoxide reductase MsrB</fullName>
            <ecNumber evidence="7">1.8.4.12</ecNumber>
        </recommendedName>
        <alternativeName>
            <fullName evidence="7">Peptide-methionine (R)-S-oxide reductase</fullName>
        </alternativeName>
    </domain>
</protein>
<reference evidence="11 12" key="1">
    <citation type="submission" date="2020-07" db="EMBL/GenBank/DDBJ databases">
        <title>Genomic Encyclopedia of Type Strains, Phase IV (KMG-IV): sequencing the most valuable type-strain genomes for metagenomic binning, comparative biology and taxonomic classification.</title>
        <authorList>
            <person name="Goeker M."/>
        </authorList>
    </citation>
    <scope>NUCLEOTIDE SEQUENCE [LARGE SCALE GENOMIC DNA]</scope>
    <source>
        <strain evidence="11 12">DSM 17721</strain>
    </source>
</reference>
<evidence type="ECO:0000256" key="5">
    <source>
        <dbReference type="ARBA" id="ARBA00048488"/>
    </source>
</evidence>
<dbReference type="PROSITE" id="PS51790">
    <property type="entry name" value="MSRB"/>
    <property type="match status" value="1"/>
</dbReference>
<dbReference type="InterPro" id="IPR011057">
    <property type="entry name" value="Mss4-like_sf"/>
</dbReference>
<dbReference type="NCBIfam" id="TIGR00357">
    <property type="entry name" value="peptide-methionine (R)-S-oxide reductase MsrB"/>
    <property type="match status" value="1"/>
</dbReference>
<sequence length="390" mass="43563">MKTKKQILTCLLVITAAAGFVTGFLISQQKESHAMNTTDQSAKTRIATFAGGCFWCMVPPFENLEGVGSVVSGYAGGSRENPTYEQVSSGATRHVEAVQITYDPALISYDQLLDVYWHQIDPTDAGGSFADRGPQYRSVIFFHSDDQKNRAEAAKAALEASGRFQAPIATEIRPYTTFYAAEDYHQDYHEKNPLRYKMYRFGSGRDRFIKKHWQNNDKPKAHEPDDTTSGTSWNRPPDEEIQNRLSKLQYHVTQENGTERPFDNAYWDNSEAGLYVDIVSGEPLFASTDKFKSGTGWPSFTRPIAPDAVVEKADVSLFMTRTEVRSRIADSHLGHVFDDGPPPTGKRYCMNSAAMRFIPAHRLGAEGYGEYEKLFPEDQTEKTSAAGGNS</sequence>
<evidence type="ECO:0000256" key="1">
    <source>
        <dbReference type="ARBA" id="ARBA00023002"/>
    </source>
</evidence>
<dbReference type="GO" id="GO:0008113">
    <property type="term" value="F:peptide-methionine (S)-S-oxide reductase activity"/>
    <property type="evidence" value="ECO:0007669"/>
    <property type="project" value="UniProtKB-UniRule"/>
</dbReference>
<dbReference type="InterPro" id="IPR002569">
    <property type="entry name" value="Met_Sox_Rdtase_MsrA_dom"/>
</dbReference>
<dbReference type="RefSeq" id="WP_181549713.1">
    <property type="nucleotide sequence ID" value="NZ_JACDUS010000001.1"/>
</dbReference>
<dbReference type="PANTHER" id="PTHR43774:SF1">
    <property type="entry name" value="PEPTIDE METHIONINE SULFOXIDE REDUCTASE MSRA 2"/>
    <property type="match status" value="1"/>
</dbReference>
<dbReference type="Pfam" id="PF01641">
    <property type="entry name" value="SelR"/>
    <property type="match status" value="1"/>
</dbReference>
<evidence type="ECO:0000256" key="2">
    <source>
        <dbReference type="ARBA" id="ARBA00023268"/>
    </source>
</evidence>
<gene>
    <name evidence="7" type="primary">msrB</name>
    <name evidence="8" type="synonym">msrA</name>
    <name evidence="11" type="ORF">HNR65_000349</name>
</gene>
<dbReference type="InterPro" id="IPR002579">
    <property type="entry name" value="Met_Sox_Rdtase_MsrB_dom"/>
</dbReference>
<evidence type="ECO:0000313" key="11">
    <source>
        <dbReference type="EMBL" id="MBA2880042.1"/>
    </source>
</evidence>
<dbReference type="PANTHER" id="PTHR43774">
    <property type="entry name" value="PEPTIDE METHIONINE SULFOXIDE REDUCTASE"/>
    <property type="match status" value="1"/>
</dbReference>
<proteinExistence type="inferred from homology"/>
<dbReference type="EC" id="1.8.4.12" evidence="7"/>
<evidence type="ECO:0000313" key="12">
    <source>
        <dbReference type="Proteomes" id="UP000525298"/>
    </source>
</evidence>
<comment type="caution">
    <text evidence="11">The sequence shown here is derived from an EMBL/GenBank/DDBJ whole genome shotgun (WGS) entry which is preliminary data.</text>
</comment>
<dbReference type="SUPFAM" id="SSF55068">
    <property type="entry name" value="Peptide methionine sulfoxide reductase"/>
    <property type="match status" value="1"/>
</dbReference>
<dbReference type="Pfam" id="PF01625">
    <property type="entry name" value="PMSR"/>
    <property type="match status" value="1"/>
</dbReference>
<feature type="domain" description="MsrB" evidence="10">
    <location>
        <begin position="238"/>
        <end position="360"/>
    </location>
</feature>
<dbReference type="AlphaFoldDB" id="A0A7W0C6J1"/>
<feature type="active site" evidence="8">
    <location>
        <position position="53"/>
    </location>
</feature>
<evidence type="ECO:0000256" key="7">
    <source>
        <dbReference type="HAMAP-Rule" id="MF_01400"/>
    </source>
</evidence>
<evidence type="ECO:0000256" key="4">
    <source>
        <dbReference type="ARBA" id="ARBA00047806"/>
    </source>
</evidence>
<feature type="region of interest" description="Disordered" evidence="9">
    <location>
        <begin position="214"/>
        <end position="238"/>
    </location>
</feature>
<dbReference type="FunFam" id="2.170.150.20:FF:000003">
    <property type="entry name" value="Peptide methionine sulfoxide reductase MsrB"/>
    <property type="match status" value="1"/>
</dbReference>
<comment type="catalytic activity">
    <reaction evidence="5 7">
        <text>L-methionyl-[protein] + [thioredoxin]-disulfide + H2O = L-methionyl-(R)-S-oxide-[protein] + [thioredoxin]-dithiol</text>
        <dbReference type="Rhea" id="RHEA:24164"/>
        <dbReference type="Rhea" id="RHEA-COMP:10698"/>
        <dbReference type="Rhea" id="RHEA-COMP:10700"/>
        <dbReference type="Rhea" id="RHEA-COMP:12313"/>
        <dbReference type="Rhea" id="RHEA-COMP:12314"/>
        <dbReference type="ChEBI" id="CHEBI:15377"/>
        <dbReference type="ChEBI" id="CHEBI:16044"/>
        <dbReference type="ChEBI" id="CHEBI:29950"/>
        <dbReference type="ChEBI" id="CHEBI:45764"/>
        <dbReference type="ChEBI" id="CHEBI:50058"/>
        <dbReference type="EC" id="1.8.4.12"/>
    </reaction>
</comment>
<keyword evidence="1 7" id="KW-0560">Oxidoreductase</keyword>
<evidence type="ECO:0000259" key="10">
    <source>
        <dbReference type="PROSITE" id="PS51790"/>
    </source>
</evidence>
<evidence type="ECO:0000256" key="6">
    <source>
        <dbReference type="ARBA" id="ARBA00048782"/>
    </source>
</evidence>
<dbReference type="EC" id="1.8.4.11" evidence="8"/>
<feature type="active site" description="Nucleophile" evidence="7">
    <location>
        <position position="349"/>
    </location>
</feature>
<evidence type="ECO:0000256" key="3">
    <source>
        <dbReference type="ARBA" id="ARBA00024679"/>
    </source>
</evidence>
<comment type="caution">
    <text evidence="7">Lacks conserved residue(s) required for the propagation of feature annotation.</text>
</comment>
<dbReference type="EMBL" id="JACDUS010000001">
    <property type="protein sequence ID" value="MBA2880042.1"/>
    <property type="molecule type" value="Genomic_DNA"/>
</dbReference>
<accession>A0A7W0C6J1</accession>
<comment type="function">
    <text evidence="3 8">Has an important function as a repair enzyme for proteins that have been inactivated by oxidation. Catalyzes the reversible oxidation-reduction of methionine sulfoxide in proteins to methionine.</text>
</comment>
<keyword evidence="12" id="KW-1185">Reference proteome</keyword>
<dbReference type="Gene3D" id="3.30.1060.10">
    <property type="entry name" value="Peptide methionine sulphoxide reductase MsrA"/>
    <property type="match status" value="1"/>
</dbReference>
<dbReference type="Gene3D" id="2.170.150.20">
    <property type="entry name" value="Peptide methionine sulfoxide reductase"/>
    <property type="match status" value="1"/>
</dbReference>
<dbReference type="HAMAP" id="MF_01400">
    <property type="entry name" value="MsrB"/>
    <property type="match status" value="1"/>
</dbReference>
<organism evidence="11 12">
    <name type="scientific">Desulfosalsimonas propionicica</name>
    <dbReference type="NCBI Taxonomy" id="332175"/>
    <lineage>
        <taxon>Bacteria</taxon>
        <taxon>Pseudomonadati</taxon>
        <taxon>Thermodesulfobacteriota</taxon>
        <taxon>Desulfobacteria</taxon>
        <taxon>Desulfobacterales</taxon>
        <taxon>Desulfosalsimonadaceae</taxon>
        <taxon>Desulfosalsimonas</taxon>
    </lineage>
</organism>
<dbReference type="Proteomes" id="UP000525298">
    <property type="component" value="Unassembled WGS sequence"/>
</dbReference>
<dbReference type="NCBIfam" id="TIGR00401">
    <property type="entry name" value="msrA"/>
    <property type="match status" value="1"/>
</dbReference>
<comment type="similarity">
    <text evidence="8">Belongs to the MsrA Met sulfoxide reductase family.</text>
</comment>
<evidence type="ECO:0000256" key="8">
    <source>
        <dbReference type="HAMAP-Rule" id="MF_01401"/>
    </source>
</evidence>
<dbReference type="SUPFAM" id="SSF51316">
    <property type="entry name" value="Mss4-like"/>
    <property type="match status" value="1"/>
</dbReference>
<name>A0A7W0C6J1_9BACT</name>
<feature type="compositionally biased region" description="Basic and acidic residues" evidence="9">
    <location>
        <begin position="214"/>
        <end position="225"/>
    </location>
</feature>
<dbReference type="GO" id="GO:0033743">
    <property type="term" value="F:peptide-methionine (R)-S-oxide reductase activity"/>
    <property type="evidence" value="ECO:0007669"/>
    <property type="project" value="UniProtKB-UniRule"/>
</dbReference>
<dbReference type="InterPro" id="IPR036509">
    <property type="entry name" value="Met_Sox_Rdtase_MsrA_sf"/>
</dbReference>
<evidence type="ECO:0000256" key="9">
    <source>
        <dbReference type="SAM" id="MobiDB-lite"/>
    </source>
</evidence>
<comment type="catalytic activity">
    <reaction evidence="6 8">
        <text>[thioredoxin]-disulfide + L-methionine + H2O = L-methionine (S)-S-oxide + [thioredoxin]-dithiol</text>
        <dbReference type="Rhea" id="RHEA:19993"/>
        <dbReference type="Rhea" id="RHEA-COMP:10698"/>
        <dbReference type="Rhea" id="RHEA-COMP:10700"/>
        <dbReference type="ChEBI" id="CHEBI:15377"/>
        <dbReference type="ChEBI" id="CHEBI:29950"/>
        <dbReference type="ChEBI" id="CHEBI:50058"/>
        <dbReference type="ChEBI" id="CHEBI:57844"/>
        <dbReference type="ChEBI" id="CHEBI:58772"/>
        <dbReference type="EC" id="1.8.4.11"/>
    </reaction>
</comment>